<evidence type="ECO:0000313" key="2">
    <source>
        <dbReference type="Proteomes" id="UP001303046"/>
    </source>
</evidence>
<sequence>MWSPRIRAVGAASYSPMPAAPIRSESIALQYSKVDNPHMKHMTKAIWQRRFSEADRSRKRVEWGYFSSSNENLSSTFLLFAKKGNYIPDIRKARAISAVRITGR</sequence>
<evidence type="ECO:0000313" key="1">
    <source>
        <dbReference type="EMBL" id="KAK6752762.1"/>
    </source>
</evidence>
<name>A0ABR1DQP4_NECAM</name>
<comment type="caution">
    <text evidence="1">The sequence shown here is derived from an EMBL/GenBank/DDBJ whole genome shotgun (WGS) entry which is preliminary data.</text>
</comment>
<keyword evidence="2" id="KW-1185">Reference proteome</keyword>
<dbReference type="EMBL" id="JAVFWL010000004">
    <property type="protein sequence ID" value="KAK6752762.1"/>
    <property type="molecule type" value="Genomic_DNA"/>
</dbReference>
<accession>A0ABR1DQP4</accession>
<dbReference type="Proteomes" id="UP001303046">
    <property type="component" value="Unassembled WGS sequence"/>
</dbReference>
<protein>
    <submittedName>
        <fullName evidence="1">Uncharacterized protein</fullName>
    </submittedName>
</protein>
<gene>
    <name evidence="1" type="primary">Necator_chrIV.g17191</name>
    <name evidence="1" type="ORF">RB195_003893</name>
</gene>
<proteinExistence type="predicted"/>
<reference evidence="1 2" key="1">
    <citation type="submission" date="2023-08" db="EMBL/GenBank/DDBJ databases">
        <title>A Necator americanus chromosomal reference genome.</title>
        <authorList>
            <person name="Ilik V."/>
            <person name="Petrzelkova K.J."/>
            <person name="Pardy F."/>
            <person name="Fuh T."/>
            <person name="Niatou-Singa F.S."/>
            <person name="Gouil Q."/>
            <person name="Baker L."/>
            <person name="Ritchie M.E."/>
            <person name="Jex A.R."/>
            <person name="Gazzola D."/>
            <person name="Li H."/>
            <person name="Toshio Fujiwara R."/>
            <person name="Zhan B."/>
            <person name="Aroian R.V."/>
            <person name="Pafco B."/>
            <person name="Schwarz E.M."/>
        </authorList>
    </citation>
    <scope>NUCLEOTIDE SEQUENCE [LARGE SCALE GENOMIC DNA]</scope>
    <source>
        <strain evidence="1 2">Aroian</strain>
        <tissue evidence="1">Whole animal</tissue>
    </source>
</reference>
<organism evidence="1 2">
    <name type="scientific">Necator americanus</name>
    <name type="common">Human hookworm</name>
    <dbReference type="NCBI Taxonomy" id="51031"/>
    <lineage>
        <taxon>Eukaryota</taxon>
        <taxon>Metazoa</taxon>
        <taxon>Ecdysozoa</taxon>
        <taxon>Nematoda</taxon>
        <taxon>Chromadorea</taxon>
        <taxon>Rhabditida</taxon>
        <taxon>Rhabditina</taxon>
        <taxon>Rhabditomorpha</taxon>
        <taxon>Strongyloidea</taxon>
        <taxon>Ancylostomatidae</taxon>
        <taxon>Bunostominae</taxon>
        <taxon>Necator</taxon>
    </lineage>
</organism>